<keyword evidence="1" id="KW-0732">Signal</keyword>
<comment type="caution">
    <text evidence="2">The sequence shown here is derived from an EMBL/GenBank/DDBJ whole genome shotgun (WGS) entry which is preliminary data.</text>
</comment>
<feature type="chain" id="PRO_5040236501" description="DUF1311 domain-containing protein" evidence="1">
    <location>
        <begin position="32"/>
        <end position="124"/>
    </location>
</feature>
<sequence>MFRRSPTPYRRQFLHLFATFVVALPIHEAYAASFDCAQAKQPDERAICASRQLSEMDVEMAVRFGTLTGLVAMGTRSDMQDEQRAWLHARAACRVDERCLRTSYTQRIDTLKREYEQLKSRGPF</sequence>
<dbReference type="EMBL" id="CAJQZC010000005">
    <property type="protein sequence ID" value="CAG4902128.1"/>
    <property type="molecule type" value="Genomic_DNA"/>
</dbReference>
<accession>A0A9N8RY51</accession>
<evidence type="ECO:0000313" key="2">
    <source>
        <dbReference type="EMBL" id="CAG4902128.1"/>
    </source>
</evidence>
<name>A0A9N8RY51_9BURK</name>
<feature type="signal peptide" evidence="1">
    <location>
        <begin position="1"/>
        <end position="31"/>
    </location>
</feature>
<dbReference type="AlphaFoldDB" id="A0A9N8RY51"/>
<dbReference type="PANTHER" id="PTHR37549">
    <property type="entry name" value="LIPOPROTEIN LPRI"/>
    <property type="match status" value="1"/>
</dbReference>
<dbReference type="Proteomes" id="UP000789704">
    <property type="component" value="Unassembled WGS sequence"/>
</dbReference>
<gene>
    <name evidence="2" type="ORF">LMG31841_03072</name>
</gene>
<keyword evidence="3" id="KW-1185">Reference proteome</keyword>
<dbReference type="GO" id="GO:0005576">
    <property type="term" value="C:extracellular region"/>
    <property type="evidence" value="ECO:0007669"/>
    <property type="project" value="TreeGrafter"/>
</dbReference>
<protein>
    <recommendedName>
        <fullName evidence="4">DUF1311 domain-containing protein</fullName>
    </recommendedName>
</protein>
<evidence type="ECO:0008006" key="4">
    <source>
        <dbReference type="Google" id="ProtNLM"/>
    </source>
</evidence>
<dbReference type="InterPro" id="IPR052755">
    <property type="entry name" value="Lysozyme_Inhibitor_LprI"/>
</dbReference>
<evidence type="ECO:0000313" key="3">
    <source>
        <dbReference type="Proteomes" id="UP000789704"/>
    </source>
</evidence>
<organism evidence="2 3">
    <name type="scientific">Paraburkholderia saeva</name>
    <dbReference type="NCBI Taxonomy" id="2777537"/>
    <lineage>
        <taxon>Bacteria</taxon>
        <taxon>Pseudomonadati</taxon>
        <taxon>Pseudomonadota</taxon>
        <taxon>Betaproteobacteria</taxon>
        <taxon>Burkholderiales</taxon>
        <taxon>Burkholderiaceae</taxon>
        <taxon>Paraburkholderia</taxon>
    </lineage>
</organism>
<evidence type="ECO:0000256" key="1">
    <source>
        <dbReference type="SAM" id="SignalP"/>
    </source>
</evidence>
<reference evidence="2" key="1">
    <citation type="submission" date="2021-04" db="EMBL/GenBank/DDBJ databases">
        <authorList>
            <person name="Vanwijnsberghe S."/>
        </authorList>
    </citation>
    <scope>NUCLEOTIDE SEQUENCE</scope>
    <source>
        <strain evidence="2">LMG 31841</strain>
    </source>
</reference>
<dbReference type="RefSeq" id="WP_228878082.1">
    <property type="nucleotide sequence ID" value="NZ_CAJQYX010000002.1"/>
</dbReference>
<proteinExistence type="predicted"/>
<dbReference type="PANTHER" id="PTHR37549:SF1">
    <property type="entry name" value="LIPOPROTEIN LPRI"/>
    <property type="match status" value="1"/>
</dbReference>